<feature type="domain" description="PIN" evidence="7">
    <location>
        <begin position="4"/>
        <end position="125"/>
    </location>
</feature>
<keyword evidence="1 6" id="KW-1277">Toxin-antitoxin system</keyword>
<dbReference type="EC" id="3.1.-.-" evidence="6"/>
<keyword evidence="6" id="KW-0800">Toxin</keyword>
<feature type="binding site" evidence="6">
    <location>
        <position position="100"/>
    </location>
    <ligand>
        <name>Mg(2+)</name>
        <dbReference type="ChEBI" id="CHEBI:18420"/>
    </ligand>
</feature>
<evidence type="ECO:0000313" key="9">
    <source>
        <dbReference type="Proteomes" id="UP001225356"/>
    </source>
</evidence>
<dbReference type="InterPro" id="IPR029060">
    <property type="entry name" value="PIN-like_dom_sf"/>
</dbReference>
<dbReference type="InterPro" id="IPR022907">
    <property type="entry name" value="VapC_family"/>
</dbReference>
<evidence type="ECO:0000256" key="6">
    <source>
        <dbReference type="HAMAP-Rule" id="MF_00265"/>
    </source>
</evidence>
<evidence type="ECO:0000256" key="2">
    <source>
        <dbReference type="ARBA" id="ARBA00022722"/>
    </source>
</evidence>
<dbReference type="HAMAP" id="MF_00265">
    <property type="entry name" value="VapC_Nob1"/>
    <property type="match status" value="1"/>
</dbReference>
<keyword evidence="2 6" id="KW-0540">Nuclease</keyword>
<sequence length="136" mass="14680">MGTVVLDSCILLGLFDPKDALHLAAAGTVRERRLRSDRLAVPIIVSSEILIGAARQGEPALQDRLRRLIRAFGTPVPIDLDIAVTAARLRAAHSALRLPDALVLATGIVLDAEILSADKKWPKIDPRVTLVEPQVN</sequence>
<dbReference type="Pfam" id="PF01850">
    <property type="entry name" value="PIN"/>
    <property type="match status" value="1"/>
</dbReference>
<protein>
    <recommendedName>
        <fullName evidence="6">Ribonuclease VapC</fullName>
        <shortName evidence="6">RNase VapC</shortName>
        <ecNumber evidence="6">3.1.-.-</ecNumber>
    </recommendedName>
    <alternativeName>
        <fullName evidence="6">Toxin VapC</fullName>
    </alternativeName>
</protein>
<reference evidence="8 9" key="1">
    <citation type="submission" date="2023-07" db="EMBL/GenBank/DDBJ databases">
        <title>Sequencing the genomes of 1000 actinobacteria strains.</title>
        <authorList>
            <person name="Klenk H.-P."/>
        </authorList>
    </citation>
    <scope>NUCLEOTIDE SEQUENCE [LARGE SCALE GENOMIC DNA]</scope>
    <source>
        <strain evidence="8 9">DSM 46740</strain>
    </source>
</reference>
<comment type="cofactor">
    <cofactor evidence="6">
        <name>Mg(2+)</name>
        <dbReference type="ChEBI" id="CHEBI:18420"/>
    </cofactor>
</comment>
<comment type="function">
    <text evidence="6">Toxic component of a toxin-antitoxin (TA) system. An RNase.</text>
</comment>
<accession>A0ABT9QFW6</accession>
<dbReference type="EMBL" id="JAUSQU010000001">
    <property type="protein sequence ID" value="MDP9845641.1"/>
    <property type="molecule type" value="Genomic_DNA"/>
</dbReference>
<keyword evidence="3 6" id="KW-0479">Metal-binding</keyword>
<keyword evidence="5 6" id="KW-0460">Magnesium</keyword>
<feature type="binding site" evidence="6">
    <location>
        <position position="7"/>
    </location>
    <ligand>
        <name>Mg(2+)</name>
        <dbReference type="ChEBI" id="CHEBI:18420"/>
    </ligand>
</feature>
<evidence type="ECO:0000256" key="4">
    <source>
        <dbReference type="ARBA" id="ARBA00022801"/>
    </source>
</evidence>
<organism evidence="8 9">
    <name type="scientific">Streptosporangium lutulentum</name>
    <dbReference type="NCBI Taxonomy" id="1461250"/>
    <lineage>
        <taxon>Bacteria</taxon>
        <taxon>Bacillati</taxon>
        <taxon>Actinomycetota</taxon>
        <taxon>Actinomycetes</taxon>
        <taxon>Streptosporangiales</taxon>
        <taxon>Streptosporangiaceae</taxon>
        <taxon>Streptosporangium</taxon>
    </lineage>
</organism>
<dbReference type="RefSeq" id="WP_307561453.1">
    <property type="nucleotide sequence ID" value="NZ_JAUSQU010000001.1"/>
</dbReference>
<dbReference type="Proteomes" id="UP001225356">
    <property type="component" value="Unassembled WGS sequence"/>
</dbReference>
<comment type="similarity">
    <text evidence="6">Belongs to the PINc/VapC protein family.</text>
</comment>
<evidence type="ECO:0000256" key="1">
    <source>
        <dbReference type="ARBA" id="ARBA00022649"/>
    </source>
</evidence>
<evidence type="ECO:0000259" key="7">
    <source>
        <dbReference type="Pfam" id="PF01850"/>
    </source>
</evidence>
<evidence type="ECO:0000313" key="8">
    <source>
        <dbReference type="EMBL" id="MDP9845641.1"/>
    </source>
</evidence>
<keyword evidence="4 6" id="KW-0378">Hydrolase</keyword>
<proteinExistence type="inferred from homology"/>
<name>A0ABT9QFW6_9ACTN</name>
<comment type="caution">
    <text evidence="8">The sequence shown here is derived from an EMBL/GenBank/DDBJ whole genome shotgun (WGS) entry which is preliminary data.</text>
</comment>
<dbReference type="Gene3D" id="3.40.50.1010">
    <property type="entry name" value="5'-nuclease"/>
    <property type="match status" value="1"/>
</dbReference>
<keyword evidence="9" id="KW-1185">Reference proteome</keyword>
<evidence type="ECO:0000256" key="3">
    <source>
        <dbReference type="ARBA" id="ARBA00022723"/>
    </source>
</evidence>
<gene>
    <name evidence="6" type="primary">vapC</name>
    <name evidence="8" type="ORF">J2853_004852</name>
</gene>
<evidence type="ECO:0000256" key="5">
    <source>
        <dbReference type="ARBA" id="ARBA00022842"/>
    </source>
</evidence>
<dbReference type="SUPFAM" id="SSF88723">
    <property type="entry name" value="PIN domain-like"/>
    <property type="match status" value="1"/>
</dbReference>
<dbReference type="InterPro" id="IPR002716">
    <property type="entry name" value="PIN_dom"/>
</dbReference>